<dbReference type="Gene3D" id="3.40.50.1820">
    <property type="entry name" value="alpha/beta hydrolase"/>
    <property type="match status" value="1"/>
</dbReference>
<gene>
    <name evidence="2" type="ORF">SDC9_55654</name>
</gene>
<proteinExistence type="predicted"/>
<accession>A0A644X061</accession>
<dbReference type="PANTHER" id="PTHR45856:SF24">
    <property type="entry name" value="FUNGAL LIPASE-LIKE DOMAIN-CONTAINING PROTEIN"/>
    <property type="match status" value="1"/>
</dbReference>
<dbReference type="InterPro" id="IPR002921">
    <property type="entry name" value="Fungal_lipase-type"/>
</dbReference>
<dbReference type="InterPro" id="IPR051218">
    <property type="entry name" value="Sec_MonoDiacylglyc_Lipase"/>
</dbReference>
<dbReference type="InterPro" id="IPR029058">
    <property type="entry name" value="AB_hydrolase_fold"/>
</dbReference>
<feature type="domain" description="Fungal lipase-type" evidence="1">
    <location>
        <begin position="166"/>
        <end position="317"/>
    </location>
</feature>
<organism evidence="2">
    <name type="scientific">bioreactor metagenome</name>
    <dbReference type="NCBI Taxonomy" id="1076179"/>
    <lineage>
        <taxon>unclassified sequences</taxon>
        <taxon>metagenomes</taxon>
        <taxon>ecological metagenomes</taxon>
    </lineage>
</organism>
<name>A0A644X061_9ZZZZ</name>
<dbReference type="SUPFAM" id="SSF53474">
    <property type="entry name" value="alpha/beta-Hydrolases"/>
    <property type="match status" value="1"/>
</dbReference>
<evidence type="ECO:0000313" key="2">
    <source>
        <dbReference type="EMBL" id="MPM09337.1"/>
    </source>
</evidence>
<evidence type="ECO:0000259" key="1">
    <source>
        <dbReference type="Pfam" id="PF01764"/>
    </source>
</evidence>
<dbReference type="CDD" id="cd00519">
    <property type="entry name" value="Lipase_3"/>
    <property type="match status" value="1"/>
</dbReference>
<sequence>MNPVCGYATQIDNFFCLFKSREQFTLQDSFFFACEIQAYLRYNEHEVRCMKKIQQMLAVFLILFSVCSTAVAESEQPTTETSTMPVTEKISALEFNSKYEEAKLISLAANTCAGTYTKGGKASEYTYLGEYGWSITPHVVDRGNVEATFMLATNTEVKGKKKIGILAFRGSKSKKDWEVNLNTSQVEFGGTNVKEFQQFAEKKDVGENIPKVHKGFNEYVMTAFNLKEDVAGDNMENDIVKKLKDNPEFTLLITGHSLGGAAATLFAERLVAMGIPKEQIPVVTFGAPAVGNNAFAEQYGDKINLTRVVISLDPVPGSLQSFFGGYKQFGKVKTFRISNKYADFQHPISLYFDLAMKNFYDVCDEGVANGYLHRLPSEIREGTEPLVAIIVGQATKNPNLPFAPNIRRFVTDEYKYMLPRYVVLDKNADYFNNDAYTPQKMFAEARAAGADYLIVLEVNMKRLGQTNKWYATLNQGIFKTATGGLVTMNSTATRVTVEQGYMQSIVKDMEKCRKSLKENLKFVKITRPLVW</sequence>
<comment type="caution">
    <text evidence="2">The sequence shown here is derived from an EMBL/GenBank/DDBJ whole genome shotgun (WGS) entry which is preliminary data.</text>
</comment>
<dbReference type="EMBL" id="VSSQ01001557">
    <property type="protein sequence ID" value="MPM09337.1"/>
    <property type="molecule type" value="Genomic_DNA"/>
</dbReference>
<dbReference type="Pfam" id="PF01764">
    <property type="entry name" value="Lipase_3"/>
    <property type="match status" value="1"/>
</dbReference>
<protein>
    <recommendedName>
        <fullName evidence="1">Fungal lipase-type domain-containing protein</fullName>
    </recommendedName>
</protein>
<dbReference type="PANTHER" id="PTHR45856">
    <property type="entry name" value="ALPHA/BETA-HYDROLASES SUPERFAMILY PROTEIN"/>
    <property type="match status" value="1"/>
</dbReference>
<dbReference type="GO" id="GO:0006629">
    <property type="term" value="P:lipid metabolic process"/>
    <property type="evidence" value="ECO:0007669"/>
    <property type="project" value="InterPro"/>
</dbReference>
<reference evidence="2" key="1">
    <citation type="submission" date="2019-08" db="EMBL/GenBank/DDBJ databases">
        <authorList>
            <person name="Kucharzyk K."/>
            <person name="Murdoch R.W."/>
            <person name="Higgins S."/>
            <person name="Loffler F."/>
        </authorList>
    </citation>
    <scope>NUCLEOTIDE SEQUENCE</scope>
</reference>
<dbReference type="AlphaFoldDB" id="A0A644X061"/>